<protein>
    <submittedName>
        <fullName evidence="3">Uncharacterized protein LOC109128464</fullName>
    </submittedName>
</protein>
<dbReference type="Proteomes" id="UP000694864">
    <property type="component" value="Chromosome 13"/>
</dbReference>
<feature type="signal peptide" evidence="1">
    <location>
        <begin position="1"/>
        <end position="25"/>
    </location>
</feature>
<dbReference type="GeneID" id="109128464"/>
<keyword evidence="2" id="KW-1185">Reference proteome</keyword>
<reference evidence="2" key="1">
    <citation type="journal article" date="2014" name="Nat. Commun.">
        <title>The emerging biofuel crop Camelina sativa retains a highly undifferentiated hexaploid genome structure.</title>
        <authorList>
            <person name="Kagale S."/>
            <person name="Koh C."/>
            <person name="Nixon J."/>
            <person name="Bollina V."/>
            <person name="Clarke W.E."/>
            <person name="Tuteja R."/>
            <person name="Spillane C."/>
            <person name="Robinson S.J."/>
            <person name="Links M.G."/>
            <person name="Clarke C."/>
            <person name="Higgins E.E."/>
            <person name="Huebert T."/>
            <person name="Sharpe A.G."/>
            <person name="Parkin I.A."/>
        </authorList>
    </citation>
    <scope>NUCLEOTIDE SEQUENCE [LARGE SCALE GENOMIC DNA]</scope>
    <source>
        <strain evidence="2">cv. DH55</strain>
    </source>
</reference>
<name>A0ABM1QUD1_CAMSA</name>
<sequence>MKYMEMKKLFKVLVFLFGYLTCSMAMIPYRGCDVIGVDLGDGMEKNEKRLNKEFFWSGRKLVSGPSRSACGH</sequence>
<evidence type="ECO:0000313" key="2">
    <source>
        <dbReference type="Proteomes" id="UP000694864"/>
    </source>
</evidence>
<gene>
    <name evidence="3" type="primary">LOC109128464</name>
</gene>
<proteinExistence type="predicted"/>
<feature type="chain" id="PRO_5046807232" evidence="1">
    <location>
        <begin position="26"/>
        <end position="72"/>
    </location>
</feature>
<keyword evidence="1" id="KW-0732">Signal</keyword>
<dbReference type="RefSeq" id="XP_019090369.1">
    <property type="nucleotide sequence ID" value="XM_019234824.1"/>
</dbReference>
<evidence type="ECO:0000256" key="1">
    <source>
        <dbReference type="SAM" id="SignalP"/>
    </source>
</evidence>
<accession>A0ABM1QUD1</accession>
<organism evidence="2 3">
    <name type="scientific">Camelina sativa</name>
    <name type="common">False flax</name>
    <name type="synonym">Myagrum sativum</name>
    <dbReference type="NCBI Taxonomy" id="90675"/>
    <lineage>
        <taxon>Eukaryota</taxon>
        <taxon>Viridiplantae</taxon>
        <taxon>Streptophyta</taxon>
        <taxon>Embryophyta</taxon>
        <taxon>Tracheophyta</taxon>
        <taxon>Spermatophyta</taxon>
        <taxon>Magnoliopsida</taxon>
        <taxon>eudicotyledons</taxon>
        <taxon>Gunneridae</taxon>
        <taxon>Pentapetalae</taxon>
        <taxon>rosids</taxon>
        <taxon>malvids</taxon>
        <taxon>Brassicales</taxon>
        <taxon>Brassicaceae</taxon>
        <taxon>Camelineae</taxon>
        <taxon>Camelina</taxon>
    </lineage>
</organism>
<evidence type="ECO:0000313" key="3">
    <source>
        <dbReference type="RefSeq" id="XP_019090369.1"/>
    </source>
</evidence>
<reference evidence="3" key="2">
    <citation type="submission" date="2025-08" db="UniProtKB">
        <authorList>
            <consortium name="RefSeq"/>
        </authorList>
    </citation>
    <scope>IDENTIFICATION</scope>
    <source>
        <tissue evidence="3">Leaf</tissue>
    </source>
</reference>